<feature type="active site" evidence="8">
    <location>
        <position position="247"/>
    </location>
</feature>
<comment type="subunit">
    <text evidence="8">Homodimer.</text>
</comment>
<accession>A0ABS6EP46</accession>
<feature type="domain" description="Beta-ketoacyl-[acyl-carrier-protein] synthase III C-terminal" evidence="10">
    <location>
        <begin position="231"/>
        <end position="319"/>
    </location>
</feature>
<keyword evidence="8" id="KW-0963">Cytoplasm</keyword>
<proteinExistence type="inferred from homology"/>
<comment type="function">
    <text evidence="8">Catalyzes the condensation reaction of fatty acid synthesis by the addition to an acyl acceptor of two carbons from malonyl-ACP. Catalyzes the first condensation reaction which initiates fatty acid synthesis and may therefore play a role in governing the total rate of fatty acid production. Possesses both acetoacetyl-ACP synthase and acetyl transacylase activities. Its substrate specificity determines the biosynthesis of branched-chain and/or straight-chain of fatty acids.</text>
</comment>
<evidence type="ECO:0000256" key="7">
    <source>
        <dbReference type="ARBA" id="ARBA00023315"/>
    </source>
</evidence>
<keyword evidence="5 8" id="KW-0275">Fatty acid biosynthesis</keyword>
<comment type="similarity">
    <text evidence="1 8">Belongs to the thiolase-like superfamily. FabH family.</text>
</comment>
<feature type="domain" description="Beta-ketoacyl-[acyl-carrier-protein] synthase III N-terminal" evidence="11">
    <location>
        <begin position="102"/>
        <end position="180"/>
    </location>
</feature>
<keyword evidence="9" id="KW-0472">Membrane</keyword>
<dbReference type="PANTHER" id="PTHR43091:SF1">
    <property type="entry name" value="BETA-KETOACYL-[ACYL-CARRIER-PROTEIN] SYNTHASE III, CHLOROPLASTIC"/>
    <property type="match status" value="1"/>
</dbReference>
<feature type="region of interest" description="ACP-binding" evidence="8">
    <location>
        <begin position="248"/>
        <end position="252"/>
    </location>
</feature>
<keyword evidence="9" id="KW-0812">Transmembrane</keyword>
<comment type="domain">
    <text evidence="8">The last Arg residue of the ACP-binding site is essential for the weak association between ACP/AcpP and FabH.</text>
</comment>
<dbReference type="Proteomes" id="UP000783588">
    <property type="component" value="Unassembled WGS sequence"/>
</dbReference>
<dbReference type="InterPro" id="IPR004655">
    <property type="entry name" value="FabH"/>
</dbReference>
<dbReference type="Pfam" id="PF08541">
    <property type="entry name" value="ACP_syn_III_C"/>
    <property type="match status" value="1"/>
</dbReference>
<dbReference type="InterPro" id="IPR013751">
    <property type="entry name" value="ACP_syn_III_N"/>
</dbReference>
<keyword evidence="8" id="KW-0808">Transferase</keyword>
<gene>
    <name evidence="8" type="primary">fabH</name>
    <name evidence="12" type="ORF">KQI75_02280</name>
</gene>
<name>A0ABS6EP46_9FIRM</name>
<dbReference type="PANTHER" id="PTHR43091">
    <property type="entry name" value="3-OXOACYL-[ACYL-CARRIER-PROTEIN] SYNTHASE"/>
    <property type="match status" value="1"/>
</dbReference>
<dbReference type="InterPro" id="IPR013747">
    <property type="entry name" value="ACP_syn_III_C"/>
</dbReference>
<dbReference type="HAMAP" id="MF_01815">
    <property type="entry name" value="FabH"/>
    <property type="match status" value="1"/>
</dbReference>
<comment type="subcellular location">
    <subcellularLocation>
        <location evidence="8">Cytoplasm</location>
    </subcellularLocation>
</comment>
<comment type="caution">
    <text evidence="12">The sequence shown here is derived from an EMBL/GenBank/DDBJ whole genome shotgun (WGS) entry which is preliminary data.</text>
</comment>
<evidence type="ECO:0000256" key="5">
    <source>
        <dbReference type="ARBA" id="ARBA00023160"/>
    </source>
</evidence>
<dbReference type="EMBL" id="JAHLQI010000001">
    <property type="protein sequence ID" value="MBU5489465.1"/>
    <property type="molecule type" value="Genomic_DNA"/>
</dbReference>
<feature type="active site" evidence="8">
    <location>
        <position position="277"/>
    </location>
</feature>
<keyword evidence="6 8" id="KW-0511">Multifunctional enzyme</keyword>
<comment type="pathway">
    <text evidence="8">Lipid metabolism; fatty acid biosynthesis.</text>
</comment>
<reference evidence="12 13" key="1">
    <citation type="submission" date="2021-06" db="EMBL/GenBank/DDBJ databases">
        <authorList>
            <person name="Sun Q."/>
            <person name="Li D."/>
        </authorList>
    </citation>
    <scope>NUCLEOTIDE SEQUENCE [LARGE SCALE GENOMIC DNA]</scope>
    <source>
        <strain evidence="12 13">MSJd-7</strain>
    </source>
</reference>
<evidence type="ECO:0000259" key="11">
    <source>
        <dbReference type="Pfam" id="PF08545"/>
    </source>
</evidence>
<keyword evidence="2 8" id="KW-0444">Lipid biosynthesis</keyword>
<keyword evidence="4 8" id="KW-0443">Lipid metabolism</keyword>
<feature type="transmembrane region" description="Helical" evidence="9">
    <location>
        <begin position="295"/>
        <end position="318"/>
    </location>
</feature>
<dbReference type="Pfam" id="PF08545">
    <property type="entry name" value="ACP_syn_III"/>
    <property type="match status" value="1"/>
</dbReference>
<evidence type="ECO:0000313" key="12">
    <source>
        <dbReference type="EMBL" id="MBU5489465.1"/>
    </source>
</evidence>
<evidence type="ECO:0000259" key="10">
    <source>
        <dbReference type="Pfam" id="PF08541"/>
    </source>
</evidence>
<evidence type="ECO:0000313" key="13">
    <source>
        <dbReference type="Proteomes" id="UP000783588"/>
    </source>
</evidence>
<evidence type="ECO:0000256" key="2">
    <source>
        <dbReference type="ARBA" id="ARBA00022516"/>
    </source>
</evidence>
<organism evidence="12 13">
    <name type="scientific">Butyricicoccus intestinisimiae</name>
    <dbReference type="NCBI Taxonomy" id="2841509"/>
    <lineage>
        <taxon>Bacteria</taxon>
        <taxon>Bacillati</taxon>
        <taxon>Bacillota</taxon>
        <taxon>Clostridia</taxon>
        <taxon>Eubacteriales</taxon>
        <taxon>Butyricicoccaceae</taxon>
        <taxon>Butyricicoccus</taxon>
    </lineage>
</organism>
<dbReference type="NCBIfam" id="NF006829">
    <property type="entry name" value="PRK09352.1"/>
    <property type="match status" value="1"/>
</dbReference>
<evidence type="ECO:0000256" key="6">
    <source>
        <dbReference type="ARBA" id="ARBA00023268"/>
    </source>
</evidence>
<keyword evidence="3 8" id="KW-0276">Fatty acid metabolism</keyword>
<evidence type="ECO:0000256" key="9">
    <source>
        <dbReference type="SAM" id="Phobius"/>
    </source>
</evidence>
<protein>
    <recommendedName>
        <fullName evidence="8">Beta-ketoacyl-[acyl-carrier-protein] synthase III</fullName>
        <shortName evidence="8">Beta-ketoacyl-ACP synthase III</shortName>
        <shortName evidence="8">KAS III</shortName>
        <ecNumber evidence="8">2.3.1.180</ecNumber>
    </recommendedName>
    <alternativeName>
        <fullName evidence="8">3-oxoacyl-[acyl-carrier-protein] synthase 3</fullName>
    </alternativeName>
    <alternativeName>
        <fullName evidence="8">3-oxoacyl-[acyl-carrier-protein] synthase III</fullName>
    </alternativeName>
</protein>
<comment type="catalytic activity">
    <reaction evidence="8">
        <text>malonyl-[ACP] + acetyl-CoA + H(+) = 3-oxobutanoyl-[ACP] + CO2 + CoA</text>
        <dbReference type="Rhea" id="RHEA:12080"/>
        <dbReference type="Rhea" id="RHEA-COMP:9623"/>
        <dbReference type="Rhea" id="RHEA-COMP:9625"/>
        <dbReference type="ChEBI" id="CHEBI:15378"/>
        <dbReference type="ChEBI" id="CHEBI:16526"/>
        <dbReference type="ChEBI" id="CHEBI:57287"/>
        <dbReference type="ChEBI" id="CHEBI:57288"/>
        <dbReference type="ChEBI" id="CHEBI:78449"/>
        <dbReference type="ChEBI" id="CHEBI:78450"/>
        <dbReference type="EC" id="2.3.1.180"/>
    </reaction>
</comment>
<keyword evidence="7 8" id="KW-0012">Acyltransferase</keyword>
<evidence type="ECO:0000256" key="1">
    <source>
        <dbReference type="ARBA" id="ARBA00008642"/>
    </source>
</evidence>
<keyword evidence="9" id="KW-1133">Transmembrane helix</keyword>
<dbReference type="NCBIfam" id="TIGR00747">
    <property type="entry name" value="fabH"/>
    <property type="match status" value="1"/>
</dbReference>
<feature type="active site" evidence="8">
    <location>
        <position position="108"/>
    </location>
</feature>
<evidence type="ECO:0000256" key="8">
    <source>
        <dbReference type="HAMAP-Rule" id="MF_01815"/>
    </source>
</evidence>
<dbReference type="EC" id="2.3.1.180" evidence="8"/>
<evidence type="ECO:0000256" key="3">
    <source>
        <dbReference type="ARBA" id="ARBA00022832"/>
    </source>
</evidence>
<evidence type="ECO:0000256" key="4">
    <source>
        <dbReference type="ARBA" id="ARBA00023098"/>
    </source>
</evidence>
<keyword evidence="13" id="KW-1185">Reference proteome</keyword>
<sequence>MLTGTGSFLPETRLTNQMLTQMVDTTDEWIVSHTGIHERRIAVNQSVFDIALPAAKQALADSGRLPGDIDLIIACTVTPDSFTPSLSCRLQAALGADNAFAFDLTAACSGFVYASDVADSFLKSGKAKAVLVVCAEVLSQIMDYTDRTVCCLFGDGAGAAVYEWSDTQQGIRASFMRAEGDKGDALLAQAFTPCDTLHKQGRQQMDFLKMDGRAVFRFTAKAVPSAIDGVLKKADIDMSQVDWVVPHQANARILEMVSRRYGVPMEKIFSNIDKVGNTSSASIPICLDQMRRGGLLLPGQTAIFVGFGGGLTYGAILIQM</sequence>
<dbReference type="CDD" id="cd00830">
    <property type="entry name" value="KAS_III"/>
    <property type="match status" value="1"/>
</dbReference>